<dbReference type="RefSeq" id="WP_097373241.1">
    <property type="nucleotide sequence ID" value="NZ_CP021404.1"/>
</dbReference>
<reference evidence="4 5" key="1">
    <citation type="submission" date="2017-05" db="EMBL/GenBank/DDBJ databases">
        <title>Comparative genomic and metabolic analysis of manganese-oxidizing mechanisms in Celeribater manganoxidans DY25T: its adaption to the environment of polymetallic nodule.</title>
        <authorList>
            <person name="Wang X."/>
        </authorList>
    </citation>
    <scope>NUCLEOTIDE SEQUENCE [LARGE SCALE GENOMIC DNA]</scope>
    <source>
        <strain evidence="4 5">DY25</strain>
    </source>
</reference>
<dbReference type="HAMAP" id="MF_04144">
    <property type="entry name" value="TERL_LAMBDA"/>
    <property type="match status" value="1"/>
</dbReference>
<keyword evidence="5" id="KW-1185">Reference proteome</keyword>
<name>A0A291LZ81_9RHOB</name>
<gene>
    <name evidence="4" type="ORF">CBW24_07930</name>
</gene>
<dbReference type="EMBL" id="CP021404">
    <property type="protein sequence ID" value="ATI41937.1"/>
    <property type="molecule type" value="Genomic_DNA"/>
</dbReference>
<feature type="domain" description="Terminase large subunit GpA endonuclease" evidence="3">
    <location>
        <begin position="317"/>
        <end position="597"/>
    </location>
</feature>
<evidence type="ECO:0000259" key="2">
    <source>
        <dbReference type="Pfam" id="PF05876"/>
    </source>
</evidence>
<evidence type="ECO:0000256" key="1">
    <source>
        <dbReference type="SAM" id="MobiDB-lite"/>
    </source>
</evidence>
<dbReference type="KEGG" id="cmag:CBW24_07930"/>
<dbReference type="AlphaFoldDB" id="A0A291LZ81"/>
<dbReference type="Pfam" id="PF20454">
    <property type="entry name" value="GpA_nuclease"/>
    <property type="match status" value="1"/>
</dbReference>
<evidence type="ECO:0000313" key="4">
    <source>
        <dbReference type="EMBL" id="ATI41937.1"/>
    </source>
</evidence>
<organism evidence="4 5">
    <name type="scientific">Pacificitalea manganoxidans</name>
    <dbReference type="NCBI Taxonomy" id="1411902"/>
    <lineage>
        <taxon>Bacteria</taxon>
        <taxon>Pseudomonadati</taxon>
        <taxon>Pseudomonadota</taxon>
        <taxon>Alphaproteobacteria</taxon>
        <taxon>Rhodobacterales</taxon>
        <taxon>Paracoccaceae</taxon>
        <taxon>Pacificitalea</taxon>
    </lineage>
</organism>
<dbReference type="Pfam" id="PF05876">
    <property type="entry name" value="GpA_ATPase"/>
    <property type="match status" value="1"/>
</dbReference>
<evidence type="ECO:0000259" key="3">
    <source>
        <dbReference type="Pfam" id="PF20454"/>
    </source>
</evidence>
<feature type="region of interest" description="Disordered" evidence="1">
    <location>
        <begin position="609"/>
        <end position="676"/>
    </location>
</feature>
<dbReference type="GO" id="GO:0005524">
    <property type="term" value="F:ATP binding"/>
    <property type="evidence" value="ECO:0007669"/>
    <property type="project" value="InterPro"/>
</dbReference>
<dbReference type="InterPro" id="IPR046454">
    <property type="entry name" value="GpA_endonuclease"/>
</dbReference>
<dbReference type="InterPro" id="IPR027417">
    <property type="entry name" value="P-loop_NTPase"/>
</dbReference>
<evidence type="ECO:0000313" key="5">
    <source>
        <dbReference type="Proteomes" id="UP000219050"/>
    </source>
</evidence>
<sequence>MTVFDRKLRSVGQFGNVFGLLGAAARAQSFLRPPPDLTPSAWAEANIQIPIGNAVPGLIRFDNAPYQREPLDMTANPACTRITLMWGAQVGKTQTALCAQAFRVAFDPVSQIMMQPSQGDLHTWLETKFNPLVEANDTLQELIAKPRGRDGVNNQRMKSYPGGFMMFSWSGSPKTMRGRSAPFIVCDETDGYDRTHEGHPVGLLFQRAATFGDQRLLMEISTPTIKDASWIEGAFEQGDQRRYHVVCPHCGHHQTLDWAHVSWEKDANGAHLPQTASYLCAGPGCGTAWSDGERIAAIRDAERLGAGWKAARPFRGHASYHLSELYSCFRRLSDIVQSFLDKKAANDLQTFINVSLAETWEEEGEQVDSAELIQRAQAFAAPVPQGAVLLTAGIDMQEDRLEVEVVGWGLGEESWSVDYQVLWGDPMRADVWADLDDLLDSSYLHQSGAQLPIASAALDTGGTGGMTTAAYEYVRTRKGRRLFAIKGVGGWGRPIVTAPSRKRTGRGARPVDLFNVGVDEAKVVVMRRLGITAPGPGHCHFPLSRDPEWYAQLTAEQLRTRMLKGYAVREWHQRRPRNEAFDCRVYALAALKILNPNLKKLADRLGLAAPQSAPHTPPVADAPTASEERAPAPKLRRRSSRKPPEETAMAMGEDAAKPRRRAKRRKRRGGGWMNEW</sequence>
<dbReference type="InterPro" id="IPR046453">
    <property type="entry name" value="GpA_ATPase"/>
</dbReference>
<dbReference type="Gene3D" id="3.40.50.300">
    <property type="entry name" value="P-loop containing nucleotide triphosphate hydrolases"/>
    <property type="match status" value="1"/>
</dbReference>
<dbReference type="OrthoDB" id="5181253at2"/>
<accession>A0A291LZ81</accession>
<dbReference type="GO" id="GO:0016887">
    <property type="term" value="F:ATP hydrolysis activity"/>
    <property type="evidence" value="ECO:0007669"/>
    <property type="project" value="InterPro"/>
</dbReference>
<protein>
    <submittedName>
        <fullName evidence="4">Terminase</fullName>
    </submittedName>
</protein>
<proteinExistence type="inferred from homology"/>
<dbReference type="Proteomes" id="UP000219050">
    <property type="component" value="Chromosome"/>
</dbReference>
<dbReference type="InterPro" id="IPR008866">
    <property type="entry name" value="Phage_lambda_GpA-like"/>
</dbReference>
<dbReference type="GO" id="GO:0004519">
    <property type="term" value="F:endonuclease activity"/>
    <property type="evidence" value="ECO:0007669"/>
    <property type="project" value="InterPro"/>
</dbReference>
<feature type="domain" description="Phage terminase large subunit GpA ATPase" evidence="2">
    <location>
        <begin position="54"/>
        <end position="301"/>
    </location>
</feature>
<feature type="compositionally biased region" description="Basic residues" evidence="1">
    <location>
        <begin position="658"/>
        <end position="669"/>
    </location>
</feature>